<dbReference type="RefSeq" id="WP_192751407.1">
    <property type="nucleotide sequence ID" value="NZ_BAABJL010000197.1"/>
</dbReference>
<evidence type="ECO:0000256" key="1">
    <source>
        <dbReference type="ARBA" id="ARBA00022679"/>
    </source>
</evidence>
<dbReference type="GO" id="GO:0046983">
    <property type="term" value="F:protein dimerization activity"/>
    <property type="evidence" value="ECO:0007669"/>
    <property type="project" value="InterPro"/>
</dbReference>
<dbReference type="InterPro" id="IPR050482">
    <property type="entry name" value="Sensor_HK_TwoCompSys"/>
</dbReference>
<evidence type="ECO:0000256" key="3">
    <source>
        <dbReference type="ARBA" id="ARBA00023012"/>
    </source>
</evidence>
<dbReference type="Gene3D" id="3.30.450.40">
    <property type="match status" value="2"/>
</dbReference>
<dbReference type="Gene3D" id="1.20.5.1930">
    <property type="match status" value="1"/>
</dbReference>
<organism evidence="6 7">
    <name type="scientific">Actinopolymorpha pittospori</name>
    <dbReference type="NCBI Taxonomy" id="648752"/>
    <lineage>
        <taxon>Bacteria</taxon>
        <taxon>Bacillati</taxon>
        <taxon>Actinomycetota</taxon>
        <taxon>Actinomycetes</taxon>
        <taxon>Propionibacteriales</taxon>
        <taxon>Actinopolymorphaceae</taxon>
        <taxon>Actinopolymorpha</taxon>
    </lineage>
</organism>
<evidence type="ECO:0000259" key="5">
    <source>
        <dbReference type="SMART" id="SM00065"/>
    </source>
</evidence>
<keyword evidence="1" id="KW-0808">Transferase</keyword>
<proteinExistence type="predicted"/>
<name>A0A927RJQ9_9ACTN</name>
<evidence type="ECO:0000256" key="2">
    <source>
        <dbReference type="ARBA" id="ARBA00022777"/>
    </source>
</evidence>
<keyword evidence="3" id="KW-0902">Two-component regulatory system</keyword>
<dbReference type="SUPFAM" id="SSF55781">
    <property type="entry name" value="GAF domain-like"/>
    <property type="match status" value="2"/>
</dbReference>
<dbReference type="AlphaFoldDB" id="A0A927RJQ9"/>
<dbReference type="SMART" id="SM00065">
    <property type="entry name" value="GAF"/>
    <property type="match status" value="2"/>
</dbReference>
<dbReference type="EMBL" id="JADBEM010000001">
    <property type="protein sequence ID" value="MBE1607456.1"/>
    <property type="molecule type" value="Genomic_DNA"/>
</dbReference>
<dbReference type="Proteomes" id="UP000638648">
    <property type="component" value="Unassembled WGS sequence"/>
</dbReference>
<dbReference type="GO" id="GO:0000155">
    <property type="term" value="F:phosphorelay sensor kinase activity"/>
    <property type="evidence" value="ECO:0007669"/>
    <property type="project" value="InterPro"/>
</dbReference>
<dbReference type="InterPro" id="IPR003018">
    <property type="entry name" value="GAF"/>
</dbReference>
<sequence length="524" mass="55306">MAEDADPRLRDALTQIARSAADLTGSACAAIVLVDERRNLTQVASSGADGGFPPAAALRDAALGAVLDSASAGHLHDLREESGVPPGRRGGLNLVGTRVPSSPRAQARGVLFLGGGSGAAAFSSAQEKAVTVLADAAGMAVEHAQIVEREHRHHQLLETTAKVTRLLLKHDDPGQALHEVVRSGIRQVCGADVSAVFCAKDASDQLLVIAVDGLGLDKAPVTQMSSNSLVGRVLDSGRELLSEDLTSVPGYNPPEEWREALSVMGPGMLVPLVANTVVLGVLQVGWRRDSPNARNALSQRGMVCAFAHQAALALQHLRAEDERAKLLVLKERDRIASELGDSVIESLSAAELDLHSAAGLSRQAEVRRRVDAAIGSVETSIQVMRDTIFQTRPPSQQGGLPVWQRVLDELDSVCLACGIQPRLVLTGQLDRENVASAHTELAAAVHDTLTVATTETSTSVEVTVRVAETELVLTVTDAGRGVGEEIPAAKLSDLERRARSQGGWLDVRRADGGTTSIEWHIPAA</sequence>
<dbReference type="Pfam" id="PF01590">
    <property type="entry name" value="GAF"/>
    <property type="match status" value="1"/>
</dbReference>
<evidence type="ECO:0000313" key="7">
    <source>
        <dbReference type="Proteomes" id="UP000638648"/>
    </source>
</evidence>
<feature type="domain" description="GAF" evidence="5">
    <location>
        <begin position="172"/>
        <end position="324"/>
    </location>
</feature>
<dbReference type="InterPro" id="IPR011712">
    <property type="entry name" value="Sig_transdc_His_kin_sub3_dim/P"/>
</dbReference>
<dbReference type="InterPro" id="IPR036890">
    <property type="entry name" value="HATPase_C_sf"/>
</dbReference>
<reference evidence="6" key="1">
    <citation type="submission" date="2020-10" db="EMBL/GenBank/DDBJ databases">
        <title>Sequencing the genomes of 1000 actinobacteria strains.</title>
        <authorList>
            <person name="Klenk H.-P."/>
        </authorList>
    </citation>
    <scope>NUCLEOTIDE SEQUENCE</scope>
    <source>
        <strain evidence="6">DSM 45354</strain>
    </source>
</reference>
<evidence type="ECO:0000256" key="4">
    <source>
        <dbReference type="SAM" id="MobiDB-lite"/>
    </source>
</evidence>
<comment type="caution">
    <text evidence="6">The sequence shown here is derived from an EMBL/GenBank/DDBJ whole genome shotgun (WGS) entry which is preliminary data.</text>
</comment>
<gene>
    <name evidence="6" type="ORF">HEB94_004304</name>
</gene>
<dbReference type="Gene3D" id="3.30.565.10">
    <property type="entry name" value="Histidine kinase-like ATPase, C-terminal domain"/>
    <property type="match status" value="1"/>
</dbReference>
<dbReference type="GO" id="GO:0016020">
    <property type="term" value="C:membrane"/>
    <property type="evidence" value="ECO:0007669"/>
    <property type="project" value="InterPro"/>
</dbReference>
<feature type="domain" description="GAF" evidence="5">
    <location>
        <begin position="8"/>
        <end position="151"/>
    </location>
</feature>
<dbReference type="Pfam" id="PF07730">
    <property type="entry name" value="HisKA_3"/>
    <property type="match status" value="1"/>
</dbReference>
<dbReference type="InterPro" id="IPR029016">
    <property type="entry name" value="GAF-like_dom_sf"/>
</dbReference>
<dbReference type="PANTHER" id="PTHR24421">
    <property type="entry name" value="NITRATE/NITRITE SENSOR PROTEIN NARX-RELATED"/>
    <property type="match status" value="1"/>
</dbReference>
<keyword evidence="7" id="KW-1185">Reference proteome</keyword>
<feature type="region of interest" description="Disordered" evidence="4">
    <location>
        <begin position="78"/>
        <end position="99"/>
    </location>
</feature>
<protein>
    <submittedName>
        <fullName evidence="6">Signal transduction histidine kinase</fullName>
    </submittedName>
</protein>
<keyword evidence="2 6" id="KW-0418">Kinase</keyword>
<evidence type="ECO:0000313" key="6">
    <source>
        <dbReference type="EMBL" id="MBE1607456.1"/>
    </source>
</evidence>
<accession>A0A927RJQ9</accession>
<dbReference type="PANTHER" id="PTHR24421:SF61">
    <property type="entry name" value="OXYGEN SENSOR HISTIDINE KINASE NREB"/>
    <property type="match status" value="1"/>
</dbReference>